<reference evidence="2 3" key="1">
    <citation type="submission" date="2020-07" db="EMBL/GenBank/DDBJ databases">
        <title>Description of Kordia aestuariivivens sp. nov., isolated from a tidal flat.</title>
        <authorList>
            <person name="Park S."/>
            <person name="Yoon J.-H."/>
        </authorList>
    </citation>
    <scope>NUCLEOTIDE SEQUENCE [LARGE SCALE GENOMIC DNA]</scope>
    <source>
        <strain evidence="2 3">YSTF-M3</strain>
    </source>
</reference>
<sequence length="419" mass="49969">MNEEGFDAEVTKTKKAIIIFKIFGWLFVALGFIVFIIGLYYWILKRDDFNEVGDFVGGVSGSLWALAGLFFIYIAFLGQKIEIKYQQADLKLNREELRESKEVFKAQASIMLDQKLDTTFFNLLDNHRKLVNSFKDRERIRENITGYDALESIHGSLKWYLKKYSSFLKTRNIFDSDITNSNPIDEIERYHIIKILYDEVSGIIAFISKKIREENKEFYFNTLFNNLSTQEKFLLTAYNINMSNNYKAELDFKGYLKYNFRDFSKEEKFLTQKNIFLHNCYPKDDYEEDIIIKIVDDNPNDYDEFNLYLVDKEKKLVTHVKRINKIHQEIPLTKIITDITEKYFSNKIEKIKNDPRKNEDYYILLEGKNSKYNFIMYSICKIQIEIRTTKVKLSAYRDSNNHINDWIQNYFNNLENQQS</sequence>
<comment type="caution">
    <text evidence="2">The sequence shown here is derived from an EMBL/GenBank/DDBJ whole genome shotgun (WGS) entry which is preliminary data.</text>
</comment>
<keyword evidence="1" id="KW-0812">Transmembrane</keyword>
<evidence type="ECO:0000313" key="2">
    <source>
        <dbReference type="EMBL" id="MBC8754876.1"/>
    </source>
</evidence>
<evidence type="ECO:0000313" key="3">
    <source>
        <dbReference type="Proteomes" id="UP000619238"/>
    </source>
</evidence>
<keyword evidence="3" id="KW-1185">Reference proteome</keyword>
<accession>A0ABR7Q8I3</accession>
<gene>
    <name evidence="2" type="ORF">H2O64_09355</name>
</gene>
<dbReference type="RefSeq" id="WP_187561928.1">
    <property type="nucleotide sequence ID" value="NZ_JACGWS010000005.1"/>
</dbReference>
<feature type="transmembrane region" description="Helical" evidence="1">
    <location>
        <begin position="22"/>
        <end position="43"/>
    </location>
</feature>
<keyword evidence="1" id="KW-1133">Transmembrane helix</keyword>
<organism evidence="2 3">
    <name type="scientific">Kordia aestuariivivens</name>
    <dbReference type="NCBI Taxonomy" id="2759037"/>
    <lineage>
        <taxon>Bacteria</taxon>
        <taxon>Pseudomonadati</taxon>
        <taxon>Bacteroidota</taxon>
        <taxon>Flavobacteriia</taxon>
        <taxon>Flavobacteriales</taxon>
        <taxon>Flavobacteriaceae</taxon>
        <taxon>Kordia</taxon>
    </lineage>
</organism>
<name>A0ABR7Q8I3_9FLAO</name>
<evidence type="ECO:0000256" key="1">
    <source>
        <dbReference type="SAM" id="Phobius"/>
    </source>
</evidence>
<protein>
    <recommendedName>
        <fullName evidence="4">Phage abortive infection protein</fullName>
    </recommendedName>
</protein>
<keyword evidence="1" id="KW-0472">Membrane</keyword>
<feature type="transmembrane region" description="Helical" evidence="1">
    <location>
        <begin position="55"/>
        <end position="76"/>
    </location>
</feature>
<proteinExistence type="predicted"/>
<dbReference type="Proteomes" id="UP000619238">
    <property type="component" value="Unassembled WGS sequence"/>
</dbReference>
<dbReference type="EMBL" id="JACGWS010000005">
    <property type="protein sequence ID" value="MBC8754876.1"/>
    <property type="molecule type" value="Genomic_DNA"/>
</dbReference>
<evidence type="ECO:0008006" key="4">
    <source>
        <dbReference type="Google" id="ProtNLM"/>
    </source>
</evidence>